<dbReference type="CDD" id="cd00436">
    <property type="entry name" value="UP_TbUP-like"/>
    <property type="match status" value="1"/>
</dbReference>
<dbReference type="GO" id="GO:0005829">
    <property type="term" value="C:cytosol"/>
    <property type="evidence" value="ECO:0007669"/>
    <property type="project" value="TreeGrafter"/>
</dbReference>
<dbReference type="PANTHER" id="PTHR43691">
    <property type="entry name" value="URIDINE PHOSPHORYLASE"/>
    <property type="match status" value="1"/>
</dbReference>
<accession>A0A0W0VQS5</accession>
<dbReference type="SUPFAM" id="SSF53167">
    <property type="entry name" value="Purine and uridine phosphorylases"/>
    <property type="match status" value="1"/>
</dbReference>
<keyword evidence="6" id="KW-1185">Reference proteome</keyword>
<name>A0A0W0VQS5_9GAMM</name>
<evidence type="ECO:0000259" key="4">
    <source>
        <dbReference type="Pfam" id="PF01048"/>
    </source>
</evidence>
<evidence type="ECO:0000313" key="6">
    <source>
        <dbReference type="Proteomes" id="UP000054997"/>
    </source>
</evidence>
<feature type="domain" description="Nucleoside phosphorylase" evidence="4">
    <location>
        <begin position="29"/>
        <end position="271"/>
    </location>
</feature>
<dbReference type="AlphaFoldDB" id="A0A0W0VQS5"/>
<proteinExistence type="predicted"/>
<dbReference type="InterPro" id="IPR000845">
    <property type="entry name" value="Nucleoside_phosphorylase_d"/>
</dbReference>
<evidence type="ECO:0000313" key="5">
    <source>
        <dbReference type="EMBL" id="KTD22351.1"/>
    </source>
</evidence>
<dbReference type="InterPro" id="IPR035994">
    <property type="entry name" value="Nucleoside_phosphorylase_sf"/>
</dbReference>
<dbReference type="RefSeq" id="WP_058528587.1">
    <property type="nucleotide sequence ID" value="NZ_CAAAHZ010000007.1"/>
</dbReference>
<evidence type="ECO:0000256" key="1">
    <source>
        <dbReference type="ARBA" id="ARBA00011888"/>
    </source>
</evidence>
<comment type="catalytic activity">
    <reaction evidence="3">
        <text>uridine + phosphate = alpha-D-ribose 1-phosphate + uracil</text>
        <dbReference type="Rhea" id="RHEA:24388"/>
        <dbReference type="ChEBI" id="CHEBI:16704"/>
        <dbReference type="ChEBI" id="CHEBI:17568"/>
        <dbReference type="ChEBI" id="CHEBI:43474"/>
        <dbReference type="ChEBI" id="CHEBI:57720"/>
        <dbReference type="EC" id="2.4.2.3"/>
    </reaction>
</comment>
<dbReference type="GO" id="GO:0004731">
    <property type="term" value="F:purine-nucleoside phosphorylase activity"/>
    <property type="evidence" value="ECO:0007669"/>
    <property type="project" value="TreeGrafter"/>
</dbReference>
<comment type="caution">
    <text evidence="5">The sequence shown here is derived from an EMBL/GenBank/DDBJ whole genome shotgun (WGS) entry which is preliminary data.</text>
</comment>
<dbReference type="PANTHER" id="PTHR43691:SF11">
    <property type="entry name" value="FI09636P-RELATED"/>
    <property type="match status" value="1"/>
</dbReference>
<sequence>MISEAELPLNERGAVYHLDLLPEELADTVITVGDPGRVAQVSRHFDKIETERSHREFVTHTGYIGAKRLSVLSTGIGVPNIDIVMNELDALVNIDLKARTPYSHPQKLTVIRLGTSGGLQMSCQPGDIYLTQYAVGFDSLFDYYKYDYSIQLGELHREMELYLANESGPFYLAEADLWLLKQFSHLGTTGITATCGGFYGPQGRQVRAPLRFPQLLEKLAHFKIAGLKIVNFEMETAALLGFGKLLGHRCLSLSLALANRQTGAFATNVHELMDGMIAKALPIVLQLKNQ</sequence>
<dbReference type="OrthoDB" id="5296640at2"/>
<dbReference type="EMBL" id="LNYK01000010">
    <property type="protein sequence ID" value="KTD22351.1"/>
    <property type="molecule type" value="Genomic_DNA"/>
</dbReference>
<dbReference type="Proteomes" id="UP000054997">
    <property type="component" value="Unassembled WGS sequence"/>
</dbReference>
<evidence type="ECO:0000256" key="3">
    <source>
        <dbReference type="ARBA" id="ARBA00048447"/>
    </source>
</evidence>
<dbReference type="PATRIC" id="fig|45068.5.peg.615"/>
<evidence type="ECO:0000256" key="2">
    <source>
        <dbReference type="ARBA" id="ARBA00021980"/>
    </source>
</evidence>
<dbReference type="EC" id="2.4.2.3" evidence="1"/>
<reference evidence="5 6" key="1">
    <citation type="submission" date="2015-11" db="EMBL/GenBank/DDBJ databases">
        <title>Genomic analysis of 38 Legionella species identifies large and diverse effector repertoires.</title>
        <authorList>
            <person name="Burstein D."/>
            <person name="Amaro F."/>
            <person name="Zusman T."/>
            <person name="Lifshitz Z."/>
            <person name="Cohen O."/>
            <person name="Gilbert J.A."/>
            <person name="Pupko T."/>
            <person name="Shuman H.A."/>
            <person name="Segal G."/>
        </authorList>
    </citation>
    <scope>NUCLEOTIDE SEQUENCE [LARGE SCALE GENOMIC DNA]</scope>
    <source>
        <strain evidence="5 6">ATCC 49505</strain>
    </source>
</reference>
<protein>
    <recommendedName>
        <fullName evidence="2">Uridine phosphorylase</fullName>
        <ecNumber evidence="1">2.4.2.3</ecNumber>
    </recommendedName>
</protein>
<dbReference type="GO" id="GO:0004850">
    <property type="term" value="F:uridine phosphorylase activity"/>
    <property type="evidence" value="ECO:0007669"/>
    <property type="project" value="UniProtKB-EC"/>
</dbReference>
<gene>
    <name evidence="5" type="ORF">Llon_0569</name>
</gene>
<dbReference type="GO" id="GO:0006152">
    <property type="term" value="P:purine nucleoside catabolic process"/>
    <property type="evidence" value="ECO:0007669"/>
    <property type="project" value="TreeGrafter"/>
</dbReference>
<dbReference type="Pfam" id="PF01048">
    <property type="entry name" value="PNP_UDP_1"/>
    <property type="match status" value="1"/>
</dbReference>
<organism evidence="5 6">
    <name type="scientific">Legionella londiniensis</name>
    <dbReference type="NCBI Taxonomy" id="45068"/>
    <lineage>
        <taxon>Bacteria</taxon>
        <taxon>Pseudomonadati</taxon>
        <taxon>Pseudomonadota</taxon>
        <taxon>Gammaproteobacteria</taxon>
        <taxon>Legionellales</taxon>
        <taxon>Legionellaceae</taxon>
        <taxon>Legionella</taxon>
    </lineage>
</organism>
<dbReference type="Gene3D" id="3.40.50.1580">
    <property type="entry name" value="Nucleoside phosphorylase domain"/>
    <property type="match status" value="1"/>
</dbReference>
<dbReference type="STRING" id="45068.Llon_0569"/>